<gene>
    <name evidence="2" type="ORF">IB292_09600</name>
</gene>
<dbReference type="RefSeq" id="WP_029803314.1">
    <property type="nucleotide sequence ID" value="NZ_CP064041.1"/>
</dbReference>
<name>A0A9Q3UCI0_VIBPH</name>
<reference evidence="2" key="1">
    <citation type="submission" date="2020-09" db="EMBL/GenBank/DDBJ databases">
        <title>Genome sequence of Vibrio parahaemolyticus isolates.</title>
        <authorList>
            <person name="Hammerl J.A."/>
            <person name="Strauch E."/>
        </authorList>
    </citation>
    <scope>NUCLEOTIDE SEQUENCE</scope>
    <source>
        <strain evidence="2">17-VB00146</strain>
    </source>
</reference>
<protein>
    <submittedName>
        <fullName evidence="2">Uncharacterized protein</fullName>
    </submittedName>
</protein>
<keyword evidence="1" id="KW-1133">Transmembrane helix</keyword>
<proteinExistence type="predicted"/>
<feature type="transmembrane region" description="Helical" evidence="1">
    <location>
        <begin position="88"/>
        <end position="107"/>
    </location>
</feature>
<organism evidence="2 3">
    <name type="scientific">Vibrio parahaemolyticus</name>
    <dbReference type="NCBI Taxonomy" id="670"/>
    <lineage>
        <taxon>Bacteria</taxon>
        <taxon>Pseudomonadati</taxon>
        <taxon>Pseudomonadota</taxon>
        <taxon>Gammaproteobacteria</taxon>
        <taxon>Vibrionales</taxon>
        <taxon>Vibrionaceae</taxon>
        <taxon>Vibrio</taxon>
    </lineage>
</organism>
<sequence>MTYKKRLFAAALLLSGPTLLPFTLEAIVLIEIIGMAGVVALCSAYSQWLFKHPLTGRACEVAMSLDIQPQRVITKPDLRSLPYLFPHYLPINTLLVSAIVTTFLFRLSGVL</sequence>
<dbReference type="AlphaFoldDB" id="A0A9Q3UCI0"/>
<keyword evidence="1" id="KW-0472">Membrane</keyword>
<comment type="caution">
    <text evidence="2">The sequence shown here is derived from an EMBL/GenBank/DDBJ whole genome shotgun (WGS) entry which is preliminary data.</text>
</comment>
<accession>A0A9Q3UCI0</accession>
<dbReference type="EMBL" id="JACVHL010000007">
    <property type="protein sequence ID" value="MCC3805292.1"/>
    <property type="molecule type" value="Genomic_DNA"/>
</dbReference>
<evidence type="ECO:0000313" key="3">
    <source>
        <dbReference type="Proteomes" id="UP000726777"/>
    </source>
</evidence>
<dbReference type="Proteomes" id="UP000726777">
    <property type="component" value="Unassembled WGS sequence"/>
</dbReference>
<evidence type="ECO:0000313" key="2">
    <source>
        <dbReference type="EMBL" id="MCC3805292.1"/>
    </source>
</evidence>
<keyword evidence="1" id="KW-0812">Transmembrane</keyword>
<evidence type="ECO:0000256" key="1">
    <source>
        <dbReference type="SAM" id="Phobius"/>
    </source>
</evidence>